<proteinExistence type="predicted"/>
<feature type="region of interest" description="Disordered" evidence="1">
    <location>
        <begin position="75"/>
        <end position="100"/>
    </location>
</feature>
<gene>
    <name evidence="2" type="ORF">KQX54_012761</name>
</gene>
<name>A0AAV7ILW3_COTGL</name>
<evidence type="ECO:0000313" key="3">
    <source>
        <dbReference type="Proteomes" id="UP000826195"/>
    </source>
</evidence>
<protein>
    <submittedName>
        <fullName evidence="2">Uncharacterized protein</fullName>
    </submittedName>
</protein>
<dbReference type="Proteomes" id="UP000826195">
    <property type="component" value="Unassembled WGS sequence"/>
</dbReference>
<comment type="caution">
    <text evidence="2">The sequence shown here is derived from an EMBL/GenBank/DDBJ whole genome shotgun (WGS) entry which is preliminary data.</text>
</comment>
<sequence length="100" mass="11985">MVVEMTLLKRYKYSSRVPRTVEKTLIYGEFPSVQKHVRWRQSCFRGRDQYVKFSYSPKSQLLTAADYQHLRQTIRRHPRDSMRRFQTAATGDNKIKKLTS</sequence>
<accession>A0AAV7ILW3</accession>
<evidence type="ECO:0000313" key="2">
    <source>
        <dbReference type="EMBL" id="KAH0554804.1"/>
    </source>
</evidence>
<reference evidence="2 3" key="1">
    <citation type="journal article" date="2021" name="J. Hered.">
        <title>A chromosome-level genome assembly of the parasitoid wasp, Cotesia glomerata (Hymenoptera: Braconidae).</title>
        <authorList>
            <person name="Pinto B.J."/>
            <person name="Weis J.J."/>
            <person name="Gamble T."/>
            <person name="Ode P.J."/>
            <person name="Paul R."/>
            <person name="Zaspel J.M."/>
        </authorList>
    </citation>
    <scope>NUCLEOTIDE SEQUENCE [LARGE SCALE GENOMIC DNA]</scope>
    <source>
        <strain evidence="2">CgM1</strain>
    </source>
</reference>
<keyword evidence="3" id="KW-1185">Reference proteome</keyword>
<organism evidence="2 3">
    <name type="scientific">Cotesia glomerata</name>
    <name type="common">Lepidopteran parasitic wasp</name>
    <name type="synonym">Apanteles glomeratus</name>
    <dbReference type="NCBI Taxonomy" id="32391"/>
    <lineage>
        <taxon>Eukaryota</taxon>
        <taxon>Metazoa</taxon>
        <taxon>Ecdysozoa</taxon>
        <taxon>Arthropoda</taxon>
        <taxon>Hexapoda</taxon>
        <taxon>Insecta</taxon>
        <taxon>Pterygota</taxon>
        <taxon>Neoptera</taxon>
        <taxon>Endopterygota</taxon>
        <taxon>Hymenoptera</taxon>
        <taxon>Apocrita</taxon>
        <taxon>Ichneumonoidea</taxon>
        <taxon>Braconidae</taxon>
        <taxon>Microgastrinae</taxon>
        <taxon>Cotesia</taxon>
    </lineage>
</organism>
<dbReference type="AlphaFoldDB" id="A0AAV7ILW3"/>
<evidence type="ECO:0000256" key="1">
    <source>
        <dbReference type="SAM" id="MobiDB-lite"/>
    </source>
</evidence>
<dbReference type="EMBL" id="JAHXZJ010001119">
    <property type="protein sequence ID" value="KAH0554804.1"/>
    <property type="molecule type" value="Genomic_DNA"/>
</dbReference>